<gene>
    <name evidence="2" type="ORF">RR46_14360</name>
</gene>
<evidence type="ECO:0000313" key="3">
    <source>
        <dbReference type="Proteomes" id="UP000053268"/>
    </source>
</evidence>
<feature type="compositionally biased region" description="Low complexity" evidence="1">
    <location>
        <begin position="180"/>
        <end position="194"/>
    </location>
</feature>
<dbReference type="Proteomes" id="UP000053268">
    <property type="component" value="Unassembled WGS sequence"/>
</dbReference>
<protein>
    <submittedName>
        <fullName evidence="2">Uncharacterized protein</fullName>
    </submittedName>
</protein>
<organism evidence="2 3">
    <name type="scientific">Papilio xuthus</name>
    <name type="common">Asian swallowtail butterfly</name>
    <dbReference type="NCBI Taxonomy" id="66420"/>
    <lineage>
        <taxon>Eukaryota</taxon>
        <taxon>Metazoa</taxon>
        <taxon>Ecdysozoa</taxon>
        <taxon>Arthropoda</taxon>
        <taxon>Hexapoda</taxon>
        <taxon>Insecta</taxon>
        <taxon>Pterygota</taxon>
        <taxon>Neoptera</taxon>
        <taxon>Endopterygota</taxon>
        <taxon>Lepidoptera</taxon>
        <taxon>Glossata</taxon>
        <taxon>Ditrysia</taxon>
        <taxon>Papilionoidea</taxon>
        <taxon>Papilionidae</taxon>
        <taxon>Papilioninae</taxon>
        <taxon>Papilio</taxon>
    </lineage>
</organism>
<keyword evidence="3" id="KW-1185">Reference proteome</keyword>
<sequence length="212" mass="22594">MTVSGSHSVWETCSRHTTPVSRHAAFTASSRARHTGSQSCSKHSLVMPENVTQTQHILRGSSVSALSLYSRRHIYIVSLEQIDSRLTEFLPQAAENDVRRALHNDEPAAVLLELIVQVLERFQKIPHAVVSHNLQGNALCILRAPGGCYVGFSSIAEAYPLNPSVPPTHRDGTTGTLSLSSAAPSAPAAEASPSRGGGSPQSPVMVSPKSTI</sequence>
<accession>A0A194PK83</accession>
<reference evidence="2 3" key="1">
    <citation type="journal article" date="2015" name="Nat. Commun.">
        <title>Outbred genome sequencing and CRISPR/Cas9 gene editing in butterflies.</title>
        <authorList>
            <person name="Li X."/>
            <person name="Fan D."/>
            <person name="Zhang W."/>
            <person name="Liu G."/>
            <person name="Zhang L."/>
            <person name="Zhao L."/>
            <person name="Fang X."/>
            <person name="Chen L."/>
            <person name="Dong Y."/>
            <person name="Chen Y."/>
            <person name="Ding Y."/>
            <person name="Zhao R."/>
            <person name="Feng M."/>
            <person name="Zhu Y."/>
            <person name="Feng Y."/>
            <person name="Jiang X."/>
            <person name="Zhu D."/>
            <person name="Xiang H."/>
            <person name="Feng X."/>
            <person name="Li S."/>
            <person name="Wang J."/>
            <person name="Zhang G."/>
            <person name="Kronforst M.R."/>
            <person name="Wang W."/>
        </authorList>
    </citation>
    <scope>NUCLEOTIDE SEQUENCE [LARGE SCALE GENOMIC DNA]</scope>
    <source>
        <strain evidence="2">Ya'a_city_454_Px</strain>
        <tissue evidence="2">Whole body</tissue>
    </source>
</reference>
<dbReference type="AlphaFoldDB" id="A0A194PK83"/>
<proteinExistence type="predicted"/>
<dbReference type="EMBL" id="KQ459603">
    <property type="protein sequence ID" value="KPI93139.1"/>
    <property type="molecule type" value="Genomic_DNA"/>
</dbReference>
<evidence type="ECO:0000313" key="2">
    <source>
        <dbReference type="EMBL" id="KPI93139.1"/>
    </source>
</evidence>
<name>A0A194PK83_PAPXU</name>
<feature type="region of interest" description="Disordered" evidence="1">
    <location>
        <begin position="166"/>
        <end position="212"/>
    </location>
</feature>
<evidence type="ECO:0000256" key="1">
    <source>
        <dbReference type="SAM" id="MobiDB-lite"/>
    </source>
</evidence>